<keyword evidence="2" id="KW-1185">Reference proteome</keyword>
<reference evidence="2" key="1">
    <citation type="submission" date="2023-07" db="EMBL/GenBank/DDBJ databases">
        <title>30 novel species of actinomycetes from the DSMZ collection.</title>
        <authorList>
            <person name="Nouioui I."/>
        </authorList>
    </citation>
    <scope>NUCLEOTIDE SEQUENCE [LARGE SCALE GENOMIC DNA]</scope>
    <source>
        <strain evidence="2">DSM 44743</strain>
    </source>
</reference>
<protein>
    <recommendedName>
        <fullName evidence="3">MarR family transcriptional regulator</fullName>
    </recommendedName>
</protein>
<evidence type="ECO:0000313" key="1">
    <source>
        <dbReference type="EMBL" id="MDT0331468.1"/>
    </source>
</evidence>
<dbReference type="RefSeq" id="WP_311513959.1">
    <property type="nucleotide sequence ID" value="NZ_JAVREP010000023.1"/>
</dbReference>
<gene>
    <name evidence="1" type="ORF">RM479_23905</name>
</gene>
<proteinExistence type="predicted"/>
<dbReference type="EMBL" id="JAVREP010000023">
    <property type="protein sequence ID" value="MDT0331468.1"/>
    <property type="molecule type" value="Genomic_DNA"/>
</dbReference>
<accession>A0ABU2MFU6</accession>
<comment type="caution">
    <text evidence="1">The sequence shown here is derived from an EMBL/GenBank/DDBJ whole genome shotgun (WGS) entry which is preliminary data.</text>
</comment>
<name>A0ABU2MFU6_9ACTN</name>
<evidence type="ECO:0008006" key="3">
    <source>
        <dbReference type="Google" id="ProtNLM"/>
    </source>
</evidence>
<sequence length="87" mass="9756">MNYTRTDQEVARFMLADHDETGQWRRLNPNDIVSQTSLTADQVHECVLRLGEGDLIEEVQAINADGQLRVTTFGKLTDQGILLAQSP</sequence>
<dbReference type="Proteomes" id="UP001183390">
    <property type="component" value="Unassembled WGS sequence"/>
</dbReference>
<organism evidence="1 2">
    <name type="scientific">Nocardiopsis lambiniae</name>
    <dbReference type="NCBI Taxonomy" id="3075539"/>
    <lineage>
        <taxon>Bacteria</taxon>
        <taxon>Bacillati</taxon>
        <taxon>Actinomycetota</taxon>
        <taxon>Actinomycetes</taxon>
        <taxon>Streptosporangiales</taxon>
        <taxon>Nocardiopsidaceae</taxon>
        <taxon>Nocardiopsis</taxon>
    </lineage>
</organism>
<evidence type="ECO:0000313" key="2">
    <source>
        <dbReference type="Proteomes" id="UP001183390"/>
    </source>
</evidence>